<keyword evidence="2" id="KW-1185">Reference proteome</keyword>
<protein>
    <submittedName>
        <fullName evidence="1">Histidine phosphatase family protein</fullName>
    </submittedName>
</protein>
<gene>
    <name evidence="1" type="ORF">ACI1P1_13630</name>
</gene>
<proteinExistence type="predicted"/>
<organism evidence="1 2">
    <name type="scientific">Paenibacillus mesotrionivorans</name>
    <dbReference type="NCBI Taxonomy" id="3160968"/>
    <lineage>
        <taxon>Bacteria</taxon>
        <taxon>Bacillati</taxon>
        <taxon>Bacillota</taxon>
        <taxon>Bacilli</taxon>
        <taxon>Bacillales</taxon>
        <taxon>Paenibacillaceae</taxon>
        <taxon>Paenibacillus</taxon>
    </lineage>
</organism>
<dbReference type="Proteomes" id="UP001631969">
    <property type="component" value="Unassembled WGS sequence"/>
</dbReference>
<reference evidence="1" key="1">
    <citation type="submission" date="2024-12" db="EMBL/GenBank/DDBJ databases">
        <authorList>
            <person name="Wu N."/>
        </authorList>
    </citation>
    <scope>NUCLEOTIDE SEQUENCE</scope>
    <source>
        <strain evidence="1">P15</strain>
    </source>
</reference>
<sequence length="179" mass="20970">MKVIYLVRHCEAVGQAPEDSLTVQGQEDTVRLIDFFRDKDIEMIISSPFVRTIETITPFANTIEKEILIDERLKERVLSTTDLENWMGKLEATYRDMDLKFEGGESSNEAMRRGIEVIEEQLERPESNIIVVTHGALLSLIIRHYTKEFGFEEWKNLKNPDIYKLEIDTRGVRVEHLWR</sequence>
<comment type="caution">
    <text evidence="1">The sequence shown here is derived from an EMBL/GenBank/DDBJ whole genome shotgun (WGS) entry which is preliminary data.</text>
</comment>
<evidence type="ECO:0000313" key="2">
    <source>
        <dbReference type="Proteomes" id="UP001631969"/>
    </source>
</evidence>
<name>A0ACC7NYS6_9BACL</name>
<evidence type="ECO:0000313" key="1">
    <source>
        <dbReference type="EMBL" id="MFM9329330.1"/>
    </source>
</evidence>
<dbReference type="EMBL" id="JBJURJ010000008">
    <property type="protein sequence ID" value="MFM9329330.1"/>
    <property type="molecule type" value="Genomic_DNA"/>
</dbReference>
<accession>A0ACC7NYS6</accession>